<evidence type="ECO:0000313" key="3">
    <source>
        <dbReference type="EMBL" id="SFM81428.1"/>
    </source>
</evidence>
<organism evidence="3 4">
    <name type="scientific">Rugamonas rubra</name>
    <dbReference type="NCBI Taxonomy" id="758825"/>
    <lineage>
        <taxon>Bacteria</taxon>
        <taxon>Pseudomonadati</taxon>
        <taxon>Pseudomonadota</taxon>
        <taxon>Betaproteobacteria</taxon>
        <taxon>Burkholderiales</taxon>
        <taxon>Oxalobacteraceae</taxon>
        <taxon>Telluria group</taxon>
        <taxon>Rugamonas</taxon>
    </lineage>
</organism>
<feature type="compositionally biased region" description="Polar residues" evidence="1">
    <location>
        <begin position="1"/>
        <end position="17"/>
    </location>
</feature>
<dbReference type="Pfam" id="PF24322">
    <property type="entry name" value="Tle3"/>
    <property type="match status" value="1"/>
</dbReference>
<dbReference type="EMBL" id="FOTW01000035">
    <property type="protein sequence ID" value="SFM81428.1"/>
    <property type="molecule type" value="Genomic_DNA"/>
</dbReference>
<sequence length="742" mass="82521">MSDPNPDNSAGATSSAPNPIDDPCTIIVGRKAGVTLLNHDKLRVIMRAPLPGIVIFVHGVNSDGEWYKETEAGLCAGLNDRLKRCDDHMAHPTPEGGQLTPATYMAELTPKGYINPNMTHKTFLKDEDHFTPVIHFRWGYKADLLELQKYGDGIYLNEENYWGGGPFANGCTTLPDMWGQGLSENLFLWMHIQHLNPVNDRNVFACPPKPYFVLAALRLARLVQSIRKKQADVPITIVCHSQGNMIGMAAAFFGDAWAPARDPAGKEGRCVADSYVLCNAPYSLASSNFTEDWSQSDMKDKQGGRGRQTSAARIGTLRAFFDIIRQPAAKRQTVEDIDQAMANIQHGFDAATDCKAYGNGASTCGRVTLYCNPHDQVISSLSVQGIGWRGMHKDEIRDANGAGVFSQRVFAQGHPVGAQGTYHYWKNHYNKPAAGSQGFWVPESPRLEYSVSKGLDASRGKPLAWIFTLAMAPFTIVAVKLSSMRINALPDDNWEIPIDAPKLPTFAPEARRFGVTSEQFDQDYDAPGQWRHAGCVRDAGDVYAGDRTIPQKKGEKRDATDAAKGDADSEASLRYEDHARLRMQARREGMVKKNAEHVDAEDDPTKASADYKAWQEEKIKTYLADNINTYATDHSTIVTNGMHAQKALAYDVAIGLCHIRDEDLHTFRIAADWRFGKGLDRDDPNRKFEKYFLTGYFTGLPLGEWTRAKNSEGRMPDKIVDQREHRPLSPRMLERMSRGGHP</sequence>
<reference evidence="3 4" key="1">
    <citation type="submission" date="2016-10" db="EMBL/GenBank/DDBJ databases">
        <authorList>
            <person name="de Groot N.N."/>
        </authorList>
    </citation>
    <scope>NUCLEOTIDE SEQUENCE [LARGE SCALE GENOMIC DNA]</scope>
    <source>
        <strain evidence="3 4">ATCC 43154</strain>
    </source>
</reference>
<protein>
    <recommendedName>
        <fullName evidence="2">T6SS Tle3 phospholipase effector alpha/beta domain-containing protein</fullName>
    </recommendedName>
</protein>
<evidence type="ECO:0000313" key="4">
    <source>
        <dbReference type="Proteomes" id="UP000199470"/>
    </source>
</evidence>
<evidence type="ECO:0000256" key="1">
    <source>
        <dbReference type="SAM" id="MobiDB-lite"/>
    </source>
</evidence>
<dbReference type="InterPro" id="IPR056221">
    <property type="entry name" value="Tle3_ab_dom"/>
</dbReference>
<gene>
    <name evidence="3" type="ORF">SAMN02982985_05384</name>
</gene>
<dbReference type="Proteomes" id="UP000199470">
    <property type="component" value="Unassembled WGS sequence"/>
</dbReference>
<dbReference type="AlphaFoldDB" id="A0A1I4TXA7"/>
<keyword evidence="4" id="KW-1185">Reference proteome</keyword>
<dbReference type="STRING" id="758825.SAMN02982985_05384"/>
<feature type="region of interest" description="Disordered" evidence="1">
    <location>
        <begin position="721"/>
        <end position="742"/>
    </location>
</feature>
<name>A0A1I4TXA7_9BURK</name>
<proteinExistence type="predicted"/>
<dbReference type="OrthoDB" id="8829067at2"/>
<feature type="region of interest" description="Disordered" evidence="1">
    <location>
        <begin position="1"/>
        <end position="22"/>
    </location>
</feature>
<feature type="compositionally biased region" description="Basic and acidic residues" evidence="1">
    <location>
        <begin position="552"/>
        <end position="571"/>
    </location>
</feature>
<feature type="region of interest" description="Disordered" evidence="1">
    <location>
        <begin position="546"/>
        <end position="571"/>
    </location>
</feature>
<accession>A0A1I4TXA7</accession>
<dbReference type="RefSeq" id="WP_093390777.1">
    <property type="nucleotide sequence ID" value="NZ_FOTW01000035.1"/>
</dbReference>
<feature type="domain" description="T6SS Tle3 phospholipase effector alpha/beta" evidence="2">
    <location>
        <begin position="50"/>
        <end position="391"/>
    </location>
</feature>
<evidence type="ECO:0000259" key="2">
    <source>
        <dbReference type="Pfam" id="PF24322"/>
    </source>
</evidence>